<dbReference type="PROSITE" id="PS50026">
    <property type="entry name" value="EGF_3"/>
    <property type="match status" value="10"/>
</dbReference>
<dbReference type="STRING" id="6313.A0A158PBM6"/>
<evidence type="ECO:0000313" key="9">
    <source>
        <dbReference type="WBParaSite" id="ACAC_0001118601-mRNA-1"/>
    </source>
</evidence>
<keyword evidence="1 5" id="KW-0245">EGF-like domain</keyword>
<feature type="domain" description="EGF-like" evidence="7">
    <location>
        <begin position="572"/>
        <end position="611"/>
    </location>
</feature>
<dbReference type="InterPro" id="IPR009030">
    <property type="entry name" value="Growth_fac_rcpt_cys_sf"/>
</dbReference>
<evidence type="ECO:0000256" key="2">
    <source>
        <dbReference type="ARBA" id="ARBA00022729"/>
    </source>
</evidence>
<accession>A0A158PBM6</accession>
<sequence>MNKCLPILMNWIGKRECTTSQLECGCGRIRCVARERVGDDFWDCEDGSDELFNVTQGKSCPDGSKRRNGANSVLLGQLQLCTDPNLCHNNFGEICIVALPAKSPVPLSESSEIRRAPQRTYQKEENNSSKPSEERTIHFGSNKQALVDECANRTLNDCDPNASCMDSPLAYECLCREGFLDISVDPVQRPGRKCMKLVNECSDARLNNCSPNAKCIDKTVGYTCRCSAGFVDDPSGVGRGRGRVCTKRGADSVVDECSSMVHDCDPNALCRDEAISFSCHCPFGFSDASSDPTKPGRICVKSEFIIFEITHSEVDTEMFAYRSDLGEVEIRYADRVAYHEFISLEIWFVINSGSNPCQDYSLHDCDAVAECYSEQPGYFQCRCPKGFIDVSPDTRNPGRKCTRGSLLYTIIFHLWNHDSCERFLSADVCVNMDCAAEAECRETPVGPMCQCVSGFVDVSRHHGRPPGRVCRPVLNECAERKHDCSSHASCIDTIDGFTCRCHDNYRDESPFPSKNPGRVCIRAFVPDPPECDVSDPMSCDQSKSEVCVFVSGTYKCRCASGYSRLPDGRCLAINECEDNRLNTCGQNAECIDLAEGYTCQCRSGFADVSPSGQPGRICKPRINECSNKEKYHVDCDENAICIDTDDSFNCQCRPGFADISAAFNRLPGRRCIEAVNECSVKSLNDCSEFAFCEDAKEGYVCSCRVGYVDASPNVTHYPGRICRKPTERLTSSDIVSSFSTDSCDPKRSQCGTNEACTDRGQRGHYSCQCADNAFRYSDGTCRVFSACSKNTECDRNAVCLNVFDSYSCQCRPGFIDMSPDPERKPGRLCKELVNECATASNECSRFAKCTDLTEGYACQCLDGYIDVSSKYKHPPGRRCTKCEYESTRTFLRSEAHRGEQLAPFWTFAAMRPNGDQLWLLANERLSLSFNSLSNGGGKSFQNTEANCSLIVHLWHQVSIILNLLLEHH</sequence>
<feature type="domain" description="EGF-like" evidence="7">
    <location>
        <begin position="473"/>
        <end position="511"/>
    </location>
</feature>
<dbReference type="Proteomes" id="UP000035642">
    <property type="component" value="Unassembled WGS sequence"/>
</dbReference>
<keyword evidence="4 5" id="KW-1015">Disulfide bond</keyword>
<dbReference type="InterPro" id="IPR001881">
    <property type="entry name" value="EGF-like_Ca-bd_dom"/>
</dbReference>
<evidence type="ECO:0000256" key="1">
    <source>
        <dbReference type="ARBA" id="ARBA00022536"/>
    </source>
</evidence>
<feature type="region of interest" description="Disordered" evidence="6">
    <location>
        <begin position="107"/>
        <end position="137"/>
    </location>
</feature>
<dbReference type="SUPFAM" id="SSF57184">
    <property type="entry name" value="Growth factor receptor domain"/>
    <property type="match status" value="1"/>
</dbReference>
<feature type="domain" description="EGF-like" evidence="7">
    <location>
        <begin position="832"/>
        <end position="870"/>
    </location>
</feature>
<dbReference type="InterPro" id="IPR013032">
    <property type="entry name" value="EGF-like_CS"/>
</dbReference>
<protein>
    <submittedName>
        <fullName evidence="9">EGF-like domain-containing protein</fullName>
    </submittedName>
</protein>
<evidence type="ECO:0000256" key="5">
    <source>
        <dbReference type="PROSITE-ProRule" id="PRU00076"/>
    </source>
</evidence>
<dbReference type="InterPro" id="IPR000152">
    <property type="entry name" value="EGF-type_Asp/Asn_hydroxyl_site"/>
</dbReference>
<dbReference type="InterPro" id="IPR002172">
    <property type="entry name" value="LDrepeatLR_classA_rpt"/>
</dbReference>
<feature type="domain" description="EGF-like" evidence="7">
    <location>
        <begin position="674"/>
        <end position="713"/>
    </location>
</feature>
<dbReference type="SMART" id="SM00181">
    <property type="entry name" value="EGF"/>
    <property type="match status" value="13"/>
</dbReference>
<keyword evidence="2" id="KW-0732">Signal</keyword>
<proteinExistence type="predicted"/>
<dbReference type="SUPFAM" id="SSF57424">
    <property type="entry name" value="LDL receptor-like module"/>
    <property type="match status" value="1"/>
</dbReference>
<reference evidence="8" key="1">
    <citation type="submission" date="2012-09" db="EMBL/GenBank/DDBJ databases">
        <authorList>
            <person name="Martin A.A."/>
        </authorList>
    </citation>
    <scope>NUCLEOTIDE SEQUENCE</scope>
</reference>
<dbReference type="PANTHER" id="PTHR24050">
    <property type="entry name" value="PA14 DOMAIN-CONTAINING PROTEIN"/>
    <property type="match status" value="1"/>
</dbReference>
<dbReference type="CDD" id="cd00054">
    <property type="entry name" value="EGF_CA"/>
    <property type="match status" value="3"/>
</dbReference>
<dbReference type="Pfam" id="PF07645">
    <property type="entry name" value="EGF_CA"/>
    <property type="match status" value="8"/>
</dbReference>
<feature type="domain" description="EGF-like" evidence="7">
    <location>
        <begin position="197"/>
        <end position="236"/>
    </location>
</feature>
<evidence type="ECO:0000256" key="6">
    <source>
        <dbReference type="SAM" id="MobiDB-lite"/>
    </source>
</evidence>
<comment type="caution">
    <text evidence="5">Lacks conserved residue(s) required for the propagation of feature annotation.</text>
</comment>
<feature type="domain" description="EGF-like" evidence="7">
    <location>
        <begin position="146"/>
        <end position="185"/>
    </location>
</feature>
<dbReference type="Gene3D" id="2.10.25.10">
    <property type="entry name" value="Laminin"/>
    <property type="match status" value="11"/>
</dbReference>
<dbReference type="SUPFAM" id="SSF57196">
    <property type="entry name" value="EGF/Laminin"/>
    <property type="match status" value="2"/>
</dbReference>
<dbReference type="InterPro" id="IPR052235">
    <property type="entry name" value="Nephronectin_domain"/>
</dbReference>
<organism evidence="8 9">
    <name type="scientific">Angiostrongylus cantonensis</name>
    <name type="common">Rat lungworm</name>
    <dbReference type="NCBI Taxonomy" id="6313"/>
    <lineage>
        <taxon>Eukaryota</taxon>
        <taxon>Metazoa</taxon>
        <taxon>Ecdysozoa</taxon>
        <taxon>Nematoda</taxon>
        <taxon>Chromadorea</taxon>
        <taxon>Rhabditida</taxon>
        <taxon>Rhabditina</taxon>
        <taxon>Rhabditomorpha</taxon>
        <taxon>Strongyloidea</taxon>
        <taxon>Metastrongylidae</taxon>
        <taxon>Angiostrongylus</taxon>
    </lineage>
</organism>
<feature type="domain" description="EGF-like" evidence="7">
    <location>
        <begin position="621"/>
        <end position="662"/>
    </location>
</feature>
<feature type="domain" description="EGF-like" evidence="7">
    <location>
        <begin position="783"/>
        <end position="820"/>
    </location>
</feature>
<evidence type="ECO:0000256" key="3">
    <source>
        <dbReference type="ARBA" id="ARBA00022737"/>
    </source>
</evidence>
<evidence type="ECO:0000259" key="7">
    <source>
        <dbReference type="PROSITE" id="PS50026"/>
    </source>
</evidence>
<dbReference type="PROSITE" id="PS50068">
    <property type="entry name" value="LDLRA_2"/>
    <property type="match status" value="1"/>
</dbReference>
<keyword evidence="3" id="KW-0677">Repeat</keyword>
<dbReference type="Pfam" id="PF12661">
    <property type="entry name" value="hEGF"/>
    <property type="match status" value="1"/>
</dbReference>
<feature type="domain" description="EGF-like" evidence="7">
    <location>
        <begin position="253"/>
        <end position="291"/>
    </location>
</feature>
<dbReference type="SMART" id="SM00179">
    <property type="entry name" value="EGF_CA"/>
    <property type="match status" value="11"/>
</dbReference>
<evidence type="ECO:0000256" key="4">
    <source>
        <dbReference type="ARBA" id="ARBA00023157"/>
    </source>
</evidence>
<name>A0A158PBM6_ANGCA</name>
<dbReference type="InterPro" id="IPR036055">
    <property type="entry name" value="LDL_receptor-like_sf"/>
</dbReference>
<dbReference type="PROSITE" id="PS00010">
    <property type="entry name" value="ASX_HYDROXYL"/>
    <property type="match status" value="9"/>
</dbReference>
<reference evidence="9" key="2">
    <citation type="submission" date="2016-04" db="UniProtKB">
        <authorList>
            <consortium name="WormBaseParasite"/>
        </authorList>
    </citation>
    <scope>IDENTIFICATION</scope>
</reference>
<dbReference type="InterPro" id="IPR000742">
    <property type="entry name" value="EGF"/>
</dbReference>
<dbReference type="GO" id="GO:0005509">
    <property type="term" value="F:calcium ion binding"/>
    <property type="evidence" value="ECO:0007669"/>
    <property type="project" value="InterPro"/>
</dbReference>
<keyword evidence="8" id="KW-1185">Reference proteome</keyword>
<feature type="domain" description="EGF-like" evidence="7">
    <location>
        <begin position="739"/>
        <end position="782"/>
    </location>
</feature>
<feature type="disulfide bond" evidence="5">
    <location>
        <begin position="750"/>
        <end position="767"/>
    </location>
</feature>
<dbReference type="AlphaFoldDB" id="A0A158PBM6"/>
<dbReference type="PANTHER" id="PTHR24050:SF28">
    <property type="entry name" value="UROMODULIN-LIKE"/>
    <property type="match status" value="1"/>
</dbReference>
<evidence type="ECO:0000313" key="8">
    <source>
        <dbReference type="Proteomes" id="UP000035642"/>
    </source>
</evidence>
<dbReference type="InterPro" id="IPR049883">
    <property type="entry name" value="NOTCH1_EGF-like"/>
</dbReference>
<dbReference type="SMART" id="SM00192">
    <property type="entry name" value="LDLa"/>
    <property type="match status" value="1"/>
</dbReference>
<feature type="compositionally biased region" description="Basic and acidic residues" evidence="6">
    <location>
        <begin position="111"/>
        <end position="137"/>
    </location>
</feature>
<dbReference type="WBParaSite" id="ACAC_0001118601-mRNA-1">
    <property type="protein sequence ID" value="ACAC_0001118601-mRNA-1"/>
    <property type="gene ID" value="ACAC_0001118601"/>
</dbReference>